<organism evidence="1 2">
    <name type="scientific">Caerostris extrusa</name>
    <name type="common">Bark spider</name>
    <name type="synonym">Caerostris bankana</name>
    <dbReference type="NCBI Taxonomy" id="172846"/>
    <lineage>
        <taxon>Eukaryota</taxon>
        <taxon>Metazoa</taxon>
        <taxon>Ecdysozoa</taxon>
        <taxon>Arthropoda</taxon>
        <taxon>Chelicerata</taxon>
        <taxon>Arachnida</taxon>
        <taxon>Araneae</taxon>
        <taxon>Araneomorphae</taxon>
        <taxon>Entelegynae</taxon>
        <taxon>Araneoidea</taxon>
        <taxon>Araneidae</taxon>
        <taxon>Caerostris</taxon>
    </lineage>
</organism>
<dbReference type="EMBL" id="BPLR01005173">
    <property type="protein sequence ID" value="GIY00382.1"/>
    <property type="molecule type" value="Genomic_DNA"/>
</dbReference>
<sequence>MTPEVLFEEYNLKTSDLLSSSNTESIRPWGGGEICMTPDASVYDDLALWRVSMASVYDDLAYGKVSMTILHMASVYDDLAYGKCDLHRTTILHMASRTILHSKKSMSGGLLGNSLIFQNKVSLFEIRTVTNWEGTLISKLESPSIMVEAEESNLSNSTLIK</sequence>
<keyword evidence="2" id="KW-1185">Reference proteome</keyword>
<evidence type="ECO:0000313" key="2">
    <source>
        <dbReference type="Proteomes" id="UP001054945"/>
    </source>
</evidence>
<reference evidence="1 2" key="1">
    <citation type="submission" date="2021-06" db="EMBL/GenBank/DDBJ databases">
        <title>Caerostris extrusa draft genome.</title>
        <authorList>
            <person name="Kono N."/>
            <person name="Arakawa K."/>
        </authorList>
    </citation>
    <scope>NUCLEOTIDE SEQUENCE [LARGE SCALE GENOMIC DNA]</scope>
</reference>
<dbReference type="Proteomes" id="UP001054945">
    <property type="component" value="Unassembled WGS sequence"/>
</dbReference>
<dbReference type="AlphaFoldDB" id="A0AAV4PTJ4"/>
<evidence type="ECO:0000313" key="1">
    <source>
        <dbReference type="EMBL" id="GIY00382.1"/>
    </source>
</evidence>
<proteinExistence type="predicted"/>
<comment type="caution">
    <text evidence="1">The sequence shown here is derived from an EMBL/GenBank/DDBJ whole genome shotgun (WGS) entry which is preliminary data.</text>
</comment>
<name>A0AAV4PTJ4_CAEEX</name>
<accession>A0AAV4PTJ4</accession>
<protein>
    <submittedName>
        <fullName evidence="1">Uncharacterized protein</fullName>
    </submittedName>
</protein>
<gene>
    <name evidence="1" type="ORF">CEXT_94881</name>
</gene>